<name>A0ABU6SGR6_9FABA</name>
<evidence type="ECO:0000256" key="1">
    <source>
        <dbReference type="ARBA" id="ARBA00010617"/>
    </source>
</evidence>
<comment type="caution">
    <text evidence="5">The sequence shown here is derived from an EMBL/GenBank/DDBJ whole genome shotgun (WGS) entry which is preliminary data.</text>
</comment>
<comment type="similarity">
    <text evidence="1">Belongs to the cytochrome P450 family.</text>
</comment>
<evidence type="ECO:0000313" key="5">
    <source>
        <dbReference type="EMBL" id="MED6135576.1"/>
    </source>
</evidence>
<evidence type="ECO:0000256" key="4">
    <source>
        <dbReference type="SAM" id="Phobius"/>
    </source>
</evidence>
<dbReference type="Pfam" id="PF00067">
    <property type="entry name" value="p450"/>
    <property type="match status" value="1"/>
</dbReference>
<dbReference type="PANTHER" id="PTHR24286:SF305">
    <property type="entry name" value="CYTOCHROME P450 708A2"/>
    <property type="match status" value="1"/>
</dbReference>
<organism evidence="5 6">
    <name type="scientific">Stylosanthes scabra</name>
    <dbReference type="NCBI Taxonomy" id="79078"/>
    <lineage>
        <taxon>Eukaryota</taxon>
        <taxon>Viridiplantae</taxon>
        <taxon>Streptophyta</taxon>
        <taxon>Embryophyta</taxon>
        <taxon>Tracheophyta</taxon>
        <taxon>Spermatophyta</taxon>
        <taxon>Magnoliopsida</taxon>
        <taxon>eudicotyledons</taxon>
        <taxon>Gunneridae</taxon>
        <taxon>Pentapetalae</taxon>
        <taxon>rosids</taxon>
        <taxon>fabids</taxon>
        <taxon>Fabales</taxon>
        <taxon>Fabaceae</taxon>
        <taxon>Papilionoideae</taxon>
        <taxon>50 kb inversion clade</taxon>
        <taxon>dalbergioids sensu lato</taxon>
        <taxon>Dalbergieae</taxon>
        <taxon>Pterocarpus clade</taxon>
        <taxon>Stylosanthes</taxon>
    </lineage>
</organism>
<feature type="non-terminal residue" evidence="5">
    <location>
        <position position="307"/>
    </location>
</feature>
<keyword evidence="4" id="KW-0812">Transmembrane</keyword>
<accession>A0ABU6SGR6</accession>
<evidence type="ECO:0000313" key="6">
    <source>
        <dbReference type="Proteomes" id="UP001341840"/>
    </source>
</evidence>
<dbReference type="PANTHER" id="PTHR24286">
    <property type="entry name" value="CYTOCHROME P450 26"/>
    <property type="match status" value="1"/>
</dbReference>
<keyword evidence="2" id="KW-0479">Metal-binding</keyword>
<dbReference type="Gene3D" id="1.10.630.10">
    <property type="entry name" value="Cytochrome P450"/>
    <property type="match status" value="1"/>
</dbReference>
<keyword evidence="4" id="KW-1133">Transmembrane helix</keyword>
<sequence>MGFPFIGETLQLLIPSYSPDLLHPFIKHRIQRYGPIFRTSVFGERVVVTSDEEFNKYLIREEGKSVELWVGPLSKVFLPGEDDSRLLGKDLIKYIRNIVLSHVGPDSIREKLLPQMEQICSQTLHKWSTQTSVEVQHSSANLVLELFGKHYFGYDPDKLSENEKISESFINFFADGLMSIPLDIPGTTYHTCKEDSKKVYKILKNIMEERRKSPEKNGGDFFEQLIKDMGADHDLSEDQVIYFMIGIWVATYITNSTVLAIIFKFLADHPSIIEELRVEHEDILKCRDGSSSYLTWHEYKSMKFTQQ</sequence>
<dbReference type="SUPFAM" id="SSF48264">
    <property type="entry name" value="Cytochrome P450"/>
    <property type="match status" value="1"/>
</dbReference>
<dbReference type="Proteomes" id="UP001341840">
    <property type="component" value="Unassembled WGS sequence"/>
</dbReference>
<keyword evidence="6" id="KW-1185">Reference proteome</keyword>
<dbReference type="InterPro" id="IPR001128">
    <property type="entry name" value="Cyt_P450"/>
</dbReference>
<reference evidence="5 6" key="1">
    <citation type="journal article" date="2023" name="Plants (Basel)">
        <title>Bridging the Gap: Combining Genomics and Transcriptomics Approaches to Understand Stylosanthes scabra, an Orphan Legume from the Brazilian Caatinga.</title>
        <authorList>
            <person name="Ferreira-Neto J.R.C."/>
            <person name="da Silva M.D."/>
            <person name="Binneck E."/>
            <person name="de Melo N.F."/>
            <person name="da Silva R.H."/>
            <person name="de Melo A.L.T.M."/>
            <person name="Pandolfi V."/>
            <person name="Bustamante F.O."/>
            <person name="Brasileiro-Vidal A.C."/>
            <person name="Benko-Iseppon A.M."/>
        </authorList>
    </citation>
    <scope>NUCLEOTIDE SEQUENCE [LARGE SCALE GENOMIC DNA]</scope>
    <source>
        <tissue evidence="5">Leaves</tissue>
    </source>
</reference>
<keyword evidence="3" id="KW-0408">Iron</keyword>
<gene>
    <name evidence="5" type="ORF">PIB30_047779</name>
</gene>
<keyword evidence="4" id="KW-0472">Membrane</keyword>
<evidence type="ECO:0000256" key="3">
    <source>
        <dbReference type="ARBA" id="ARBA00023004"/>
    </source>
</evidence>
<proteinExistence type="inferred from homology"/>
<feature type="transmembrane region" description="Helical" evidence="4">
    <location>
        <begin position="240"/>
        <end position="267"/>
    </location>
</feature>
<dbReference type="EMBL" id="JASCZI010060723">
    <property type="protein sequence ID" value="MED6135576.1"/>
    <property type="molecule type" value="Genomic_DNA"/>
</dbReference>
<evidence type="ECO:0008006" key="7">
    <source>
        <dbReference type="Google" id="ProtNLM"/>
    </source>
</evidence>
<dbReference type="InterPro" id="IPR036396">
    <property type="entry name" value="Cyt_P450_sf"/>
</dbReference>
<protein>
    <recommendedName>
        <fullName evidence="7">Cytochrome P450</fullName>
    </recommendedName>
</protein>
<evidence type="ECO:0000256" key="2">
    <source>
        <dbReference type="ARBA" id="ARBA00022723"/>
    </source>
</evidence>